<gene>
    <name evidence="8" type="primary">mglC</name>
    <name evidence="8" type="ORF">QV01_02595</name>
</gene>
<keyword evidence="4 7" id="KW-0812">Transmembrane</keyword>
<keyword evidence="5 7" id="KW-1133">Transmembrane helix</keyword>
<comment type="caution">
    <text evidence="8">The sequence shown here is derived from an EMBL/GenBank/DDBJ whole genome shotgun (WGS) entry which is preliminary data.</text>
</comment>
<name>A0A1A7NUJ9_9PAST</name>
<dbReference type="EMBL" id="JTJM01000010">
    <property type="protein sequence ID" value="OBW93250.1"/>
    <property type="molecule type" value="Genomic_DNA"/>
</dbReference>
<feature type="transmembrane region" description="Helical" evidence="7">
    <location>
        <begin position="183"/>
        <end position="201"/>
    </location>
</feature>
<dbReference type="GO" id="GO:0022857">
    <property type="term" value="F:transmembrane transporter activity"/>
    <property type="evidence" value="ECO:0007669"/>
    <property type="project" value="InterPro"/>
</dbReference>
<dbReference type="PANTHER" id="PTHR32196:SF18">
    <property type="entry name" value="GALACTOSE_METHYL GALACTOSIDE IMPORT PERMEASE PROTEIN MGLC"/>
    <property type="match status" value="1"/>
</dbReference>
<evidence type="ECO:0000313" key="8">
    <source>
        <dbReference type="EMBL" id="OBW93250.1"/>
    </source>
</evidence>
<reference evidence="8 9" key="1">
    <citation type="submission" date="2014-11" db="EMBL/GenBank/DDBJ databases">
        <title>Pan-genome of Gallibacterium spp.</title>
        <authorList>
            <person name="Kudirkiene E."/>
            <person name="Bojesen A.M."/>
        </authorList>
    </citation>
    <scope>NUCLEOTIDE SEQUENCE [LARGE SCALE GENOMIC DNA]</scope>
    <source>
        <strain evidence="8 9">F151</strain>
    </source>
</reference>
<evidence type="ECO:0000256" key="6">
    <source>
        <dbReference type="ARBA" id="ARBA00023136"/>
    </source>
</evidence>
<keyword evidence="9" id="KW-1185">Reference proteome</keyword>
<comment type="similarity">
    <text evidence="2">Belongs to the binding-protein-dependent transport system permease family. AraH/RbsC subfamily.</text>
</comment>
<feature type="transmembrane region" description="Helical" evidence="7">
    <location>
        <begin position="12"/>
        <end position="30"/>
    </location>
</feature>
<accession>A0A1A7NUJ9</accession>
<feature type="transmembrane region" description="Helical" evidence="7">
    <location>
        <begin position="231"/>
        <end position="248"/>
    </location>
</feature>
<keyword evidence="3" id="KW-1003">Cell membrane</keyword>
<dbReference type="Proteomes" id="UP000243558">
    <property type="component" value="Unassembled WGS sequence"/>
</dbReference>
<protein>
    <submittedName>
        <fullName evidence="8">Beta-methylgalactoside transporter permease</fullName>
    </submittedName>
</protein>
<evidence type="ECO:0000256" key="2">
    <source>
        <dbReference type="ARBA" id="ARBA00007942"/>
    </source>
</evidence>
<dbReference type="InterPro" id="IPR001851">
    <property type="entry name" value="ABC_transp_permease"/>
</dbReference>
<dbReference type="PATRIC" id="fig|505345.7.peg.522"/>
<dbReference type="Pfam" id="PF02653">
    <property type="entry name" value="BPD_transp_2"/>
    <property type="match status" value="1"/>
</dbReference>
<proteinExistence type="inferred from homology"/>
<dbReference type="AlphaFoldDB" id="A0A1A7NUJ9"/>
<dbReference type="OrthoDB" id="8843934at2"/>
<dbReference type="RefSeq" id="WP_065238838.1">
    <property type="nucleotide sequence ID" value="NZ_JTJM01000010.1"/>
</dbReference>
<sequence>MAGIQQKKSLDFMKQNAIYFVLLILLGVIVSQDDTFLSLLNFSNILTQSSVRLIIALGMAGILITQGTDLSAGRQVGLAAVVSATMLQALDNTNRVFPDLAEMPIPVVILIVCAIGAVIGMINGLIVAYLNVTPFIATLGTMIIVYGANSLYYDAVGSSPIAGFSKSFSEFTQGFFQLGEFRLSYITIYAAIAAFFVWVVWNKTRFGKNMFAIGGNPEAARVSGVNVARNLIFVYVLAGAFYGFAGMLEGGRIGSATNNLGFMYELDAIAACVVGGVSFAGGVGTVIGVITGVIIFTVINYGLTYIGVNPYWQYIIKGTIIILAVAIDSLKYAKKK</sequence>
<evidence type="ECO:0000256" key="7">
    <source>
        <dbReference type="SAM" id="Phobius"/>
    </source>
</evidence>
<feature type="transmembrane region" description="Helical" evidence="7">
    <location>
        <begin position="135"/>
        <end position="153"/>
    </location>
</feature>
<comment type="subcellular location">
    <subcellularLocation>
        <location evidence="1">Cell inner membrane</location>
        <topology evidence="1">Multi-pass membrane protein</topology>
    </subcellularLocation>
</comment>
<evidence type="ECO:0000256" key="1">
    <source>
        <dbReference type="ARBA" id="ARBA00004429"/>
    </source>
</evidence>
<evidence type="ECO:0000256" key="5">
    <source>
        <dbReference type="ARBA" id="ARBA00022989"/>
    </source>
</evidence>
<dbReference type="GO" id="GO:0005886">
    <property type="term" value="C:plasma membrane"/>
    <property type="evidence" value="ECO:0007669"/>
    <property type="project" value="UniProtKB-SubCell"/>
</dbReference>
<feature type="transmembrane region" description="Helical" evidence="7">
    <location>
        <begin position="311"/>
        <end position="330"/>
    </location>
</feature>
<feature type="transmembrane region" description="Helical" evidence="7">
    <location>
        <begin position="42"/>
        <end position="64"/>
    </location>
</feature>
<feature type="transmembrane region" description="Helical" evidence="7">
    <location>
        <begin position="269"/>
        <end position="299"/>
    </location>
</feature>
<feature type="transmembrane region" description="Helical" evidence="7">
    <location>
        <begin position="105"/>
        <end position="129"/>
    </location>
</feature>
<dbReference type="CDD" id="cd06579">
    <property type="entry name" value="TM_PBP1_transp_AraH_like"/>
    <property type="match status" value="1"/>
</dbReference>
<organism evidence="8 9">
    <name type="scientific">Gallibacterium genomosp. 3</name>
    <dbReference type="NCBI Taxonomy" id="505345"/>
    <lineage>
        <taxon>Bacteria</taxon>
        <taxon>Pseudomonadati</taxon>
        <taxon>Pseudomonadota</taxon>
        <taxon>Gammaproteobacteria</taxon>
        <taxon>Pasteurellales</taxon>
        <taxon>Pasteurellaceae</taxon>
        <taxon>Gallibacterium</taxon>
    </lineage>
</organism>
<keyword evidence="6 7" id="KW-0472">Membrane</keyword>
<dbReference type="PANTHER" id="PTHR32196">
    <property type="entry name" value="ABC TRANSPORTER PERMEASE PROTEIN YPHD-RELATED-RELATED"/>
    <property type="match status" value="1"/>
</dbReference>
<dbReference type="NCBIfam" id="NF007014">
    <property type="entry name" value="PRK09478.1"/>
    <property type="match status" value="1"/>
</dbReference>
<evidence type="ECO:0000256" key="4">
    <source>
        <dbReference type="ARBA" id="ARBA00022692"/>
    </source>
</evidence>
<evidence type="ECO:0000256" key="3">
    <source>
        <dbReference type="ARBA" id="ARBA00022475"/>
    </source>
</evidence>
<evidence type="ECO:0000313" key="9">
    <source>
        <dbReference type="Proteomes" id="UP000243558"/>
    </source>
</evidence>